<reference evidence="3" key="1">
    <citation type="journal article" date="2020" name="Nat. Commun.">
        <title>Genome assembly of wild tea tree DASZ reveals pedigree and selection history of tea varieties.</title>
        <authorList>
            <person name="Zhang W."/>
            <person name="Zhang Y."/>
            <person name="Qiu H."/>
            <person name="Guo Y."/>
            <person name="Wan H."/>
            <person name="Zhang X."/>
            <person name="Scossa F."/>
            <person name="Alseekh S."/>
            <person name="Zhang Q."/>
            <person name="Wang P."/>
            <person name="Xu L."/>
            <person name="Schmidt M.H."/>
            <person name="Jia X."/>
            <person name="Li D."/>
            <person name="Zhu A."/>
            <person name="Guo F."/>
            <person name="Chen W."/>
            <person name="Ni D."/>
            <person name="Usadel B."/>
            <person name="Fernie A.R."/>
            <person name="Wen W."/>
        </authorList>
    </citation>
    <scope>NUCLEOTIDE SEQUENCE [LARGE SCALE GENOMIC DNA]</scope>
    <source>
        <strain evidence="3">cv. G240</strain>
    </source>
</reference>
<evidence type="ECO:0000313" key="2">
    <source>
        <dbReference type="EMBL" id="KAF5932830.1"/>
    </source>
</evidence>
<sequence>MMANFGFGEKWLNWIKTCISTTRLSVLVNRSPTEEFSPEKGLRQGDPLSPFPFIIVAKGLNLLLSRAKDKDLIKGALVGSQEVSISHIQFADDIIILCEADEEEILSIKRILRCFEIFSCLKINFHKSCLWNWGRR</sequence>
<feature type="domain" description="Reverse transcriptase" evidence="1">
    <location>
        <begin position="3"/>
        <end position="131"/>
    </location>
</feature>
<dbReference type="InterPro" id="IPR052343">
    <property type="entry name" value="Retrotransposon-Effector_Assoc"/>
</dbReference>
<reference evidence="2 3" key="2">
    <citation type="submission" date="2020-07" db="EMBL/GenBank/DDBJ databases">
        <title>Genome assembly of wild tea tree DASZ reveals pedigree and selection history of tea varieties.</title>
        <authorList>
            <person name="Zhang W."/>
        </authorList>
    </citation>
    <scope>NUCLEOTIDE SEQUENCE [LARGE SCALE GENOMIC DNA]</scope>
    <source>
        <strain evidence="3">cv. G240</strain>
        <tissue evidence="2">Leaf</tissue>
    </source>
</reference>
<dbReference type="PANTHER" id="PTHR46890:SF50">
    <property type="entry name" value="RNA-DIRECTED DNA POLYMERASE, EUKARYOTA, REVERSE TRANSCRIPTASE ZINC-BINDING DOMAIN PROTEIN-RELATED"/>
    <property type="match status" value="1"/>
</dbReference>
<dbReference type="PANTHER" id="PTHR46890">
    <property type="entry name" value="NON-LTR RETROLELEMENT REVERSE TRANSCRIPTASE-LIKE PROTEIN-RELATED"/>
    <property type="match status" value="1"/>
</dbReference>
<proteinExistence type="predicted"/>
<accession>A0A7J7FWP3</accession>
<organism evidence="2 3">
    <name type="scientific">Camellia sinensis</name>
    <name type="common">Tea plant</name>
    <name type="synonym">Thea sinensis</name>
    <dbReference type="NCBI Taxonomy" id="4442"/>
    <lineage>
        <taxon>Eukaryota</taxon>
        <taxon>Viridiplantae</taxon>
        <taxon>Streptophyta</taxon>
        <taxon>Embryophyta</taxon>
        <taxon>Tracheophyta</taxon>
        <taxon>Spermatophyta</taxon>
        <taxon>Magnoliopsida</taxon>
        <taxon>eudicotyledons</taxon>
        <taxon>Gunneridae</taxon>
        <taxon>Pentapetalae</taxon>
        <taxon>asterids</taxon>
        <taxon>Ericales</taxon>
        <taxon>Theaceae</taxon>
        <taxon>Camellia</taxon>
    </lineage>
</organism>
<comment type="caution">
    <text evidence="2">The sequence shown here is derived from an EMBL/GenBank/DDBJ whole genome shotgun (WGS) entry which is preliminary data.</text>
</comment>
<name>A0A7J7FWP3_CAMSI</name>
<dbReference type="AlphaFoldDB" id="A0A7J7FWP3"/>
<keyword evidence="3" id="KW-1185">Reference proteome</keyword>
<dbReference type="EMBL" id="JACBKZ010000014">
    <property type="protein sequence ID" value="KAF5932830.1"/>
    <property type="molecule type" value="Genomic_DNA"/>
</dbReference>
<gene>
    <name evidence="2" type="ORF">HYC85_029001</name>
</gene>
<dbReference type="Pfam" id="PF00078">
    <property type="entry name" value="RVT_1"/>
    <property type="match status" value="1"/>
</dbReference>
<evidence type="ECO:0000259" key="1">
    <source>
        <dbReference type="Pfam" id="PF00078"/>
    </source>
</evidence>
<evidence type="ECO:0000313" key="3">
    <source>
        <dbReference type="Proteomes" id="UP000593564"/>
    </source>
</evidence>
<dbReference type="InterPro" id="IPR000477">
    <property type="entry name" value="RT_dom"/>
</dbReference>
<protein>
    <recommendedName>
        <fullName evidence="1">Reverse transcriptase domain-containing protein</fullName>
    </recommendedName>
</protein>
<dbReference type="Proteomes" id="UP000593564">
    <property type="component" value="Unassembled WGS sequence"/>
</dbReference>